<dbReference type="SUPFAM" id="SSF53850">
    <property type="entry name" value="Periplasmic binding protein-like II"/>
    <property type="match status" value="1"/>
</dbReference>
<dbReference type="OrthoDB" id="9790048at2"/>
<dbReference type="CDD" id="cd13566">
    <property type="entry name" value="PBP2_phosphate"/>
    <property type="match status" value="1"/>
</dbReference>
<comment type="function">
    <text evidence="4">Involved in the system for phosphate transport across the cytoplasmic membrane.</text>
</comment>
<evidence type="ECO:0000256" key="3">
    <source>
        <dbReference type="ARBA" id="ARBA00022729"/>
    </source>
</evidence>
<dbReference type="STRING" id="443254.Marpi_0399"/>
<dbReference type="GO" id="GO:0006817">
    <property type="term" value="P:phosphate ion transport"/>
    <property type="evidence" value="ECO:0007669"/>
    <property type="project" value="UniProtKB-UniRule"/>
</dbReference>
<dbReference type="Pfam" id="PF12849">
    <property type="entry name" value="PBP_like_2"/>
    <property type="match status" value="1"/>
</dbReference>
<protein>
    <recommendedName>
        <fullName evidence="4">Phosphate-binding protein</fullName>
    </recommendedName>
</protein>
<keyword evidence="3" id="KW-0732">Signal</keyword>
<dbReference type="RefSeq" id="WP_014295915.1">
    <property type="nucleotide sequence ID" value="NC_016751.1"/>
</dbReference>
<comment type="similarity">
    <text evidence="1 4">Belongs to the PstS family.</text>
</comment>
<gene>
    <name evidence="6" type="ordered locus">Marpi_0399</name>
</gene>
<dbReference type="EMBL" id="CP003257">
    <property type="protein sequence ID" value="AEX84843.1"/>
    <property type="molecule type" value="Genomic_DNA"/>
</dbReference>
<dbReference type="PANTHER" id="PTHR30570:SF1">
    <property type="entry name" value="PHOSPHATE-BINDING PROTEIN PSTS"/>
    <property type="match status" value="1"/>
</dbReference>
<keyword evidence="4" id="KW-0592">Phosphate transport</keyword>
<dbReference type="NCBIfam" id="TIGR02136">
    <property type="entry name" value="ptsS_2"/>
    <property type="match status" value="1"/>
</dbReference>
<feature type="domain" description="PBP" evidence="5">
    <location>
        <begin position="24"/>
        <end position="259"/>
    </location>
</feature>
<evidence type="ECO:0000256" key="2">
    <source>
        <dbReference type="ARBA" id="ARBA00022448"/>
    </source>
</evidence>
<dbReference type="Proteomes" id="UP000007161">
    <property type="component" value="Chromosome"/>
</dbReference>
<dbReference type="HOGENOM" id="CLU_026228_5_1_0"/>
<sequence length="276" mass="30681">MKKSIGLFLVLVLVILGKGFAERLIIKGSNTVFPIAQLWIEELKKNNPEIEITLEGAGSSTGIAALFNGTTDIANASRFLKKKEIDKMNREGLYFAPIVVGYDGIAIIVNPRLKINNITLKTLKGIYTGKLRTWNQVDPNLPKKRIVIYSRNTASGTFETFEKKVLDGEKMFPTVKMVESTQFEIDQVARNPYAIAYVGVGYVSEKVKVLTVEGVKPTKLNILTAKYPISRPLYMFIDVTNGWPESGPVKEYITFGLSKKGQELVEKAGYVAAYGF</sequence>
<dbReference type="KEGG" id="mpz:Marpi_0399"/>
<evidence type="ECO:0000256" key="1">
    <source>
        <dbReference type="ARBA" id="ARBA00008725"/>
    </source>
</evidence>
<dbReference type="GO" id="GO:0042301">
    <property type="term" value="F:phosphate ion binding"/>
    <property type="evidence" value="ECO:0007669"/>
    <property type="project" value="UniProtKB-UniRule"/>
</dbReference>
<dbReference type="eggNOG" id="COG0226">
    <property type="taxonomic scope" value="Bacteria"/>
</dbReference>
<dbReference type="PANTHER" id="PTHR30570">
    <property type="entry name" value="PERIPLASMIC PHOSPHATE BINDING COMPONENT OF PHOSPHATE ABC TRANSPORTER"/>
    <property type="match status" value="1"/>
</dbReference>
<keyword evidence="2 4" id="KW-0813">Transport</keyword>
<dbReference type="InterPro" id="IPR011862">
    <property type="entry name" value="Phos-bd"/>
</dbReference>
<keyword evidence="7" id="KW-1185">Reference proteome</keyword>
<reference evidence="6 7" key="1">
    <citation type="journal article" date="2012" name="J. Bacteriol.">
        <title>Complete Genome Sequence of the Thermophilic, Piezophilic, Heterotrophic Bacterium Marinitoga piezophila KA3.</title>
        <authorList>
            <person name="Lucas S."/>
            <person name="Han J."/>
            <person name="Lapidus A."/>
            <person name="Cheng J.F."/>
            <person name="Goodwin L.A."/>
            <person name="Pitluck S."/>
            <person name="Peters L."/>
            <person name="Mikhailova N."/>
            <person name="Teshima H."/>
            <person name="Detter J.C."/>
            <person name="Han C."/>
            <person name="Tapia R."/>
            <person name="Land M."/>
            <person name="Hauser L."/>
            <person name="Kyrpides N.C."/>
            <person name="Ivanova N."/>
            <person name="Pagani I."/>
            <person name="Vannier P."/>
            <person name="Oger P."/>
            <person name="Bartlett D.H."/>
            <person name="Noll K.M."/>
            <person name="Woyke T."/>
            <person name="Jebbar M."/>
        </authorList>
    </citation>
    <scope>NUCLEOTIDE SEQUENCE [LARGE SCALE GENOMIC DNA]</scope>
    <source>
        <strain evidence="7">DSM 14283 / JCM 11233 / KA3</strain>
    </source>
</reference>
<organism evidence="6 7">
    <name type="scientific">Marinitoga piezophila (strain DSM 14283 / JCM 11233 / KA3)</name>
    <dbReference type="NCBI Taxonomy" id="443254"/>
    <lineage>
        <taxon>Bacteria</taxon>
        <taxon>Thermotogati</taxon>
        <taxon>Thermotogota</taxon>
        <taxon>Thermotogae</taxon>
        <taxon>Petrotogales</taxon>
        <taxon>Petrotogaceae</taxon>
        <taxon>Marinitoga</taxon>
    </lineage>
</organism>
<evidence type="ECO:0000256" key="4">
    <source>
        <dbReference type="RuleBase" id="RU367119"/>
    </source>
</evidence>
<reference evidence="7" key="2">
    <citation type="submission" date="2012-01" db="EMBL/GenBank/DDBJ databases">
        <title>Complete sequence of chromosome of Marinitoga piezophila KA3.</title>
        <authorList>
            <person name="Lucas S."/>
            <person name="Han J."/>
            <person name="Lapidus A."/>
            <person name="Cheng J.-F."/>
            <person name="Goodwin L."/>
            <person name="Pitluck S."/>
            <person name="Peters L."/>
            <person name="Mikhailova N."/>
            <person name="Teshima H."/>
            <person name="Detter J.C."/>
            <person name="Han C."/>
            <person name="Tapia R."/>
            <person name="Land M."/>
            <person name="Hauser L."/>
            <person name="Kyrpides N."/>
            <person name="Ivanova N."/>
            <person name="Pagani I."/>
            <person name="Jebbar M."/>
            <person name="Vannier P."/>
            <person name="Oger P."/>
            <person name="Cario A."/>
            <person name="Bartlett D."/>
            <person name="Noll K.M."/>
            <person name="Woyke T."/>
        </authorList>
    </citation>
    <scope>NUCLEOTIDE SEQUENCE [LARGE SCALE GENOMIC DNA]</scope>
    <source>
        <strain evidence="7">DSM 14283 / JCM 11233 / KA3</strain>
    </source>
</reference>
<dbReference type="AlphaFoldDB" id="H2J4Q8"/>
<evidence type="ECO:0000313" key="7">
    <source>
        <dbReference type="Proteomes" id="UP000007161"/>
    </source>
</evidence>
<accession>H2J4Q8</accession>
<name>H2J4Q8_MARPK</name>
<evidence type="ECO:0000259" key="5">
    <source>
        <dbReference type="Pfam" id="PF12849"/>
    </source>
</evidence>
<proteinExistence type="inferred from homology"/>
<dbReference type="Gene3D" id="3.40.190.10">
    <property type="entry name" value="Periplasmic binding protein-like II"/>
    <property type="match status" value="2"/>
</dbReference>
<dbReference type="InterPro" id="IPR024370">
    <property type="entry name" value="PBP_domain"/>
</dbReference>
<evidence type="ECO:0000313" key="6">
    <source>
        <dbReference type="EMBL" id="AEX84843.1"/>
    </source>
</evidence>
<dbReference type="InterPro" id="IPR050811">
    <property type="entry name" value="Phosphate_ABC_transporter"/>
</dbReference>